<dbReference type="HAMAP" id="MF_00457">
    <property type="entry name" value="UPF0173"/>
    <property type="match status" value="1"/>
</dbReference>
<dbReference type="InterPro" id="IPR050114">
    <property type="entry name" value="UPF0173_UPF0282_UlaG_hydrolase"/>
</dbReference>
<gene>
    <name evidence="4" type="ORF">E4665_05605</name>
</gene>
<dbReference type="InterPro" id="IPR022877">
    <property type="entry name" value="UPF0173"/>
</dbReference>
<dbReference type="InterPro" id="IPR036866">
    <property type="entry name" value="RibonucZ/Hydroxyglut_hydro"/>
</dbReference>
<dbReference type="Proteomes" id="UP000298347">
    <property type="component" value="Unassembled WGS sequence"/>
</dbReference>
<dbReference type="AlphaFoldDB" id="A0A4Z0GSS3"/>
<dbReference type="GO" id="GO:0016787">
    <property type="term" value="F:hydrolase activity"/>
    <property type="evidence" value="ECO:0007669"/>
    <property type="project" value="UniProtKB-UniRule"/>
</dbReference>
<dbReference type="InterPro" id="IPR001279">
    <property type="entry name" value="Metallo-B-lactamas"/>
</dbReference>
<organism evidence="4 5">
    <name type="scientific">Sporolactobacillus shoreae</name>
    <dbReference type="NCBI Taxonomy" id="1465501"/>
    <lineage>
        <taxon>Bacteria</taxon>
        <taxon>Bacillati</taxon>
        <taxon>Bacillota</taxon>
        <taxon>Bacilli</taxon>
        <taxon>Bacillales</taxon>
        <taxon>Sporolactobacillaceae</taxon>
        <taxon>Sporolactobacillus</taxon>
    </lineage>
</organism>
<evidence type="ECO:0000313" key="4">
    <source>
        <dbReference type="EMBL" id="TGA99255.1"/>
    </source>
</evidence>
<dbReference type="OrthoDB" id="9789133at2"/>
<comment type="caution">
    <text evidence="4">The sequence shown here is derived from an EMBL/GenBank/DDBJ whole genome shotgun (WGS) entry which is preliminary data.</text>
</comment>
<evidence type="ECO:0000256" key="2">
    <source>
        <dbReference type="HAMAP-Rule" id="MF_00457"/>
    </source>
</evidence>
<name>A0A4Z0GSS3_9BACL</name>
<evidence type="ECO:0000313" key="5">
    <source>
        <dbReference type="Proteomes" id="UP000298347"/>
    </source>
</evidence>
<reference evidence="4 5" key="1">
    <citation type="journal article" date="2015" name="Int. J. Syst. Evol. Microbiol.">
        <title>Sporolactobacillus shoreae sp. nov. and Sporolactobacillus spathodeae sp. nov., two spore-forming lactic acid bacteria isolated from tree barks in Thailand.</title>
        <authorList>
            <person name="Thamacharoensuk T."/>
            <person name="Kitahara M."/>
            <person name="Ohkuma M."/>
            <person name="Thongchul N."/>
            <person name="Tanasupawat S."/>
        </authorList>
    </citation>
    <scope>NUCLEOTIDE SEQUENCE [LARGE SCALE GENOMIC DNA]</scope>
    <source>
        <strain evidence="4 5">BK92</strain>
    </source>
</reference>
<dbReference type="PANTHER" id="PTHR43546:SF3">
    <property type="entry name" value="UPF0173 METAL-DEPENDENT HYDROLASE MJ1163"/>
    <property type="match status" value="1"/>
</dbReference>
<keyword evidence="5" id="KW-1185">Reference proteome</keyword>
<evidence type="ECO:0000256" key="1">
    <source>
        <dbReference type="ARBA" id="ARBA00022801"/>
    </source>
</evidence>
<keyword evidence="1 2" id="KW-0378">Hydrolase</keyword>
<dbReference type="RefSeq" id="WP_135347810.1">
    <property type="nucleotide sequence ID" value="NZ_SRJD01000004.1"/>
</dbReference>
<proteinExistence type="inferred from homology"/>
<dbReference type="SMART" id="SM00849">
    <property type="entry name" value="Lactamase_B"/>
    <property type="match status" value="1"/>
</dbReference>
<comment type="similarity">
    <text evidence="2">Belongs to the UPF0173 family.</text>
</comment>
<feature type="domain" description="Metallo-beta-lactamase" evidence="3">
    <location>
        <begin position="7"/>
        <end position="194"/>
    </location>
</feature>
<sequence>MLITYIGHSTVLIQTKDSNLLVDPFISGNSLAKTTIHDLPKIDAILLTHGHGDHTLDVQSIAERDGSLIVAVAELATYFSWKGLKTHGMSIGGSYQFPFGRVKLTQAFHGSSVTESDTRQIIYTGMPAGLLLYLEGKTIYHAGDTALFSDMKLIGGQNNIDLAFLPIGDNFTMGPDEALIAAEWINAVKVVPIHYNTFPVIRQDAAKFADKLSGSGIVLDPGQTLKL</sequence>
<dbReference type="Gene3D" id="3.60.15.10">
    <property type="entry name" value="Ribonuclease Z/Hydroxyacylglutathione hydrolase-like"/>
    <property type="match status" value="1"/>
</dbReference>
<dbReference type="EMBL" id="SRJD01000004">
    <property type="protein sequence ID" value="TGA99255.1"/>
    <property type="molecule type" value="Genomic_DNA"/>
</dbReference>
<dbReference type="SUPFAM" id="SSF56281">
    <property type="entry name" value="Metallo-hydrolase/oxidoreductase"/>
    <property type="match status" value="1"/>
</dbReference>
<dbReference type="Pfam" id="PF12706">
    <property type="entry name" value="Lactamase_B_2"/>
    <property type="match status" value="1"/>
</dbReference>
<accession>A0A4Z0GSS3</accession>
<evidence type="ECO:0000259" key="3">
    <source>
        <dbReference type="SMART" id="SM00849"/>
    </source>
</evidence>
<dbReference type="PANTHER" id="PTHR43546">
    <property type="entry name" value="UPF0173 METAL-DEPENDENT HYDROLASE MJ1163-RELATED"/>
    <property type="match status" value="1"/>
</dbReference>
<dbReference type="NCBIfam" id="NF001911">
    <property type="entry name" value="PRK00685.1"/>
    <property type="match status" value="1"/>
</dbReference>
<protein>
    <recommendedName>
        <fullName evidence="2">UPF0173 metal-dependent hydrolase E4665_05605</fullName>
    </recommendedName>
</protein>